<accession>A0A3A1U892</accession>
<dbReference type="SUPFAM" id="SSF55781">
    <property type="entry name" value="GAF domain-like"/>
    <property type="match status" value="1"/>
</dbReference>
<name>A0A3A1U892_9MICO</name>
<gene>
    <name evidence="1" type="ORF">D1781_03355</name>
</gene>
<dbReference type="Gene3D" id="3.30.450.40">
    <property type="match status" value="1"/>
</dbReference>
<comment type="caution">
    <text evidence="1">The sequence shown here is derived from an EMBL/GenBank/DDBJ whole genome shotgun (WGS) entry which is preliminary data.</text>
</comment>
<reference evidence="2" key="1">
    <citation type="submission" date="2018-09" db="EMBL/GenBank/DDBJ databases">
        <authorList>
            <person name="Kim I."/>
        </authorList>
    </citation>
    <scope>NUCLEOTIDE SEQUENCE [LARGE SCALE GENOMIC DNA]</scope>
    <source>
        <strain evidence="2">DD4a</strain>
    </source>
</reference>
<evidence type="ECO:0000313" key="2">
    <source>
        <dbReference type="Proteomes" id="UP000265742"/>
    </source>
</evidence>
<dbReference type="AlphaFoldDB" id="A0A3A1U892"/>
<protein>
    <submittedName>
        <fullName evidence="1">GAF domain-containing protein</fullName>
    </submittedName>
</protein>
<keyword evidence="2" id="KW-1185">Reference proteome</keyword>
<evidence type="ECO:0000313" key="1">
    <source>
        <dbReference type="EMBL" id="RIX30479.1"/>
    </source>
</evidence>
<dbReference type="PANTHER" id="PTHR43102:SF2">
    <property type="entry name" value="GAF DOMAIN-CONTAINING PROTEIN"/>
    <property type="match status" value="1"/>
</dbReference>
<dbReference type="InterPro" id="IPR029016">
    <property type="entry name" value="GAF-like_dom_sf"/>
</dbReference>
<dbReference type="Proteomes" id="UP000265742">
    <property type="component" value="Unassembled WGS sequence"/>
</dbReference>
<organism evidence="1 2">
    <name type="scientific">Amnibacterium setariae</name>
    <dbReference type="NCBI Taxonomy" id="2306585"/>
    <lineage>
        <taxon>Bacteria</taxon>
        <taxon>Bacillati</taxon>
        <taxon>Actinomycetota</taxon>
        <taxon>Actinomycetes</taxon>
        <taxon>Micrococcales</taxon>
        <taxon>Microbacteriaceae</taxon>
        <taxon>Amnibacterium</taxon>
    </lineage>
</organism>
<proteinExistence type="predicted"/>
<sequence>MPMHEASRVGGGRFDISRIHRSGPAPQSVLVIGDHSFVDGPEHAVGHRLVDRIADEIVLRTGRGLDLDVLWDLAPAVRAVGGARDAWRLWRYEAVAALLPEHFGTWTRHRLARAAKAADGLVSELASASRLLLVRFRIDGEPDAELDARLRTAFDLPTVMVPADGGLSEAVLEHAPRIAAPIAATLAASAAAAVEGLARTAEERRAVPQPEQDRQDAVDRVRAIASSGAGHLERVVLLARNTFDVPFAQVNLVDHGRARVLAAVGSPSGVEVAEPLCGIAIRGSGPLVVADTWLDRRFDGNPHVRGAAEPVRFYAAHPIESPDGYRVGALCVFDLVPHEVDAADGDALRELAQLAEAELGLLMG</sequence>
<dbReference type="PANTHER" id="PTHR43102">
    <property type="entry name" value="SLR1143 PROTEIN"/>
    <property type="match status" value="1"/>
</dbReference>
<dbReference type="EMBL" id="QXTG01000001">
    <property type="protein sequence ID" value="RIX30479.1"/>
    <property type="molecule type" value="Genomic_DNA"/>
</dbReference>